<dbReference type="AlphaFoldDB" id="A0A8H6APV6"/>
<dbReference type="OrthoDB" id="10383151at2759"/>
<keyword evidence="1" id="KW-1133">Transmembrane helix</keyword>
<organism evidence="2 3">
    <name type="scientific">Botrytis fragariae</name>
    <dbReference type="NCBI Taxonomy" id="1964551"/>
    <lineage>
        <taxon>Eukaryota</taxon>
        <taxon>Fungi</taxon>
        <taxon>Dikarya</taxon>
        <taxon>Ascomycota</taxon>
        <taxon>Pezizomycotina</taxon>
        <taxon>Leotiomycetes</taxon>
        <taxon>Helotiales</taxon>
        <taxon>Sclerotiniaceae</taxon>
        <taxon>Botrytis</taxon>
    </lineage>
</organism>
<accession>A0A8H6APV6</accession>
<dbReference type="EMBL" id="JABFCT010000012">
    <property type="protein sequence ID" value="KAF5871407.1"/>
    <property type="molecule type" value="Genomic_DNA"/>
</dbReference>
<gene>
    <name evidence="2" type="ORF">Bfra_007923</name>
</gene>
<sequence length="173" mass="19519">MARRIWIDATITTFTMMTLLSISAGNVSVQLQAMTPDTFSTKSGIKLLFMACLNFFIIHSPNYVTSIRNFQLWNQVYEPPNGKPGYASTRYTKSDIPELIKAPNSILDYLALYSGPTPIHFSYFLHSYSSLFKSSSDPISVINGRILFCSMLPMKVYAVHGSKAVRKAVFPWR</sequence>
<feature type="transmembrane region" description="Helical" evidence="1">
    <location>
        <begin position="44"/>
        <end position="64"/>
    </location>
</feature>
<dbReference type="RefSeq" id="XP_037190354.1">
    <property type="nucleotide sequence ID" value="XM_037338291.1"/>
</dbReference>
<feature type="transmembrane region" description="Helical" evidence="1">
    <location>
        <begin position="5"/>
        <end position="24"/>
    </location>
</feature>
<keyword evidence="3" id="KW-1185">Reference proteome</keyword>
<proteinExistence type="predicted"/>
<dbReference type="Proteomes" id="UP000531561">
    <property type="component" value="Unassembled WGS sequence"/>
</dbReference>
<name>A0A8H6APV6_9HELO</name>
<comment type="caution">
    <text evidence="2">The sequence shown here is derived from an EMBL/GenBank/DDBJ whole genome shotgun (WGS) entry which is preliminary data.</text>
</comment>
<evidence type="ECO:0000313" key="3">
    <source>
        <dbReference type="Proteomes" id="UP000531561"/>
    </source>
</evidence>
<keyword evidence="1" id="KW-0812">Transmembrane</keyword>
<evidence type="ECO:0000256" key="1">
    <source>
        <dbReference type="SAM" id="Phobius"/>
    </source>
</evidence>
<dbReference type="GeneID" id="59261983"/>
<protein>
    <submittedName>
        <fullName evidence="2">Uncharacterized protein</fullName>
    </submittedName>
</protein>
<evidence type="ECO:0000313" key="2">
    <source>
        <dbReference type="EMBL" id="KAF5871407.1"/>
    </source>
</evidence>
<reference evidence="2 3" key="1">
    <citation type="journal article" date="2020" name="Phytopathology">
        <title>A high-quality genome resource of Botrytis fragariae, a new and rapidly spreading fungal pathogen causing strawberry gray mold in the U.S.A.</title>
        <authorList>
            <person name="Wu Y."/>
            <person name="Saski C.A."/>
            <person name="Schnabel G."/>
            <person name="Xiao S."/>
            <person name="Hu M."/>
        </authorList>
    </citation>
    <scope>NUCLEOTIDE SEQUENCE [LARGE SCALE GENOMIC DNA]</scope>
    <source>
        <strain evidence="2 3">BVB16</strain>
    </source>
</reference>
<keyword evidence="1" id="KW-0472">Membrane</keyword>